<dbReference type="SUPFAM" id="SSF88946">
    <property type="entry name" value="Sigma2 domain of RNA polymerase sigma factors"/>
    <property type="match status" value="1"/>
</dbReference>
<proteinExistence type="predicted"/>
<evidence type="ECO:0000313" key="9">
    <source>
        <dbReference type="Proteomes" id="UP001501326"/>
    </source>
</evidence>
<dbReference type="InterPro" id="IPR012845">
    <property type="entry name" value="RNA_pol_sigma_FliA_WhiG"/>
</dbReference>
<gene>
    <name evidence="8" type="ORF">GCM10009867_18740</name>
</gene>
<dbReference type="Proteomes" id="UP001501326">
    <property type="component" value="Unassembled WGS sequence"/>
</dbReference>
<dbReference type="SUPFAM" id="SSF88659">
    <property type="entry name" value="Sigma3 and sigma4 domains of RNA polymerase sigma factors"/>
    <property type="match status" value="2"/>
</dbReference>
<comment type="caution">
    <text evidence="8">The sequence shown here is derived from an EMBL/GenBank/DDBJ whole genome shotgun (WGS) entry which is preliminary data.</text>
</comment>
<dbReference type="PANTHER" id="PTHR30385:SF7">
    <property type="entry name" value="RNA POLYMERASE SIGMA FACTOR FLIA"/>
    <property type="match status" value="1"/>
</dbReference>
<reference evidence="8 9" key="1">
    <citation type="journal article" date="2019" name="Int. J. Syst. Evol. Microbiol.">
        <title>The Global Catalogue of Microorganisms (GCM) 10K type strain sequencing project: providing services to taxonomists for standard genome sequencing and annotation.</title>
        <authorList>
            <consortium name="The Broad Institute Genomics Platform"/>
            <consortium name="The Broad Institute Genome Sequencing Center for Infectious Disease"/>
            <person name="Wu L."/>
            <person name="Ma J."/>
        </authorList>
    </citation>
    <scope>NUCLEOTIDE SEQUENCE [LARGE SCALE GENOMIC DNA]</scope>
    <source>
        <strain evidence="8 9">JCM 16378</strain>
    </source>
</reference>
<dbReference type="InterPro" id="IPR013325">
    <property type="entry name" value="RNA_pol_sigma_r2"/>
</dbReference>
<dbReference type="InterPro" id="IPR007630">
    <property type="entry name" value="RNA_pol_sigma70_r4"/>
</dbReference>
<evidence type="ECO:0000256" key="2">
    <source>
        <dbReference type="ARBA" id="ARBA00023082"/>
    </source>
</evidence>
<feature type="domain" description="RNA polymerase sigma-70 region 2" evidence="6">
    <location>
        <begin position="21"/>
        <end position="91"/>
    </location>
</feature>
<dbReference type="Gene3D" id="1.10.1740.10">
    <property type="match status" value="1"/>
</dbReference>
<dbReference type="InterPro" id="IPR014284">
    <property type="entry name" value="RNA_pol_sigma-70_dom"/>
</dbReference>
<dbReference type="EMBL" id="BAAARN010000001">
    <property type="protein sequence ID" value="GAA2735723.1"/>
    <property type="molecule type" value="Genomic_DNA"/>
</dbReference>
<evidence type="ECO:0000259" key="6">
    <source>
        <dbReference type="Pfam" id="PF04542"/>
    </source>
</evidence>
<keyword evidence="1" id="KW-0805">Transcription regulation</keyword>
<evidence type="ECO:0000256" key="1">
    <source>
        <dbReference type="ARBA" id="ARBA00023015"/>
    </source>
</evidence>
<dbReference type="NCBIfam" id="TIGR02937">
    <property type="entry name" value="sigma70-ECF"/>
    <property type="match status" value="1"/>
</dbReference>
<dbReference type="InterPro" id="IPR013324">
    <property type="entry name" value="RNA_pol_sigma_r3/r4-like"/>
</dbReference>
<keyword evidence="2" id="KW-0731">Sigma factor</keyword>
<feature type="domain" description="RNA polymerase sigma-70 region 4" evidence="7">
    <location>
        <begin position="185"/>
        <end position="232"/>
    </location>
</feature>
<dbReference type="RefSeq" id="WP_344192454.1">
    <property type="nucleotide sequence ID" value="NZ_BAAARN010000001.1"/>
</dbReference>
<dbReference type="PIRSF" id="PIRSF000770">
    <property type="entry name" value="RNA_pol_sigma-SigE/K"/>
    <property type="match status" value="1"/>
</dbReference>
<evidence type="ECO:0000313" key="8">
    <source>
        <dbReference type="EMBL" id="GAA2735723.1"/>
    </source>
</evidence>
<accession>A0ABN3UML3</accession>
<keyword evidence="4" id="KW-0804">Transcription</keyword>
<dbReference type="InterPro" id="IPR000943">
    <property type="entry name" value="RNA_pol_sigma70"/>
</dbReference>
<protein>
    <submittedName>
        <fullName evidence="8">FliA/WhiG family RNA polymerase sigma factor</fullName>
    </submittedName>
</protein>
<dbReference type="Pfam" id="PF04545">
    <property type="entry name" value="Sigma70_r4"/>
    <property type="match status" value="1"/>
</dbReference>
<evidence type="ECO:0000259" key="7">
    <source>
        <dbReference type="Pfam" id="PF04545"/>
    </source>
</evidence>
<dbReference type="Pfam" id="PF04542">
    <property type="entry name" value="Sigma70_r2"/>
    <property type="match status" value="1"/>
</dbReference>
<evidence type="ECO:0000256" key="4">
    <source>
        <dbReference type="ARBA" id="ARBA00023163"/>
    </source>
</evidence>
<dbReference type="PANTHER" id="PTHR30385">
    <property type="entry name" value="SIGMA FACTOR F FLAGELLAR"/>
    <property type="match status" value="1"/>
</dbReference>
<evidence type="ECO:0000256" key="3">
    <source>
        <dbReference type="ARBA" id="ARBA00023125"/>
    </source>
</evidence>
<dbReference type="InterPro" id="IPR007627">
    <property type="entry name" value="RNA_pol_sigma70_r2"/>
</dbReference>
<dbReference type="NCBIfam" id="TIGR02479">
    <property type="entry name" value="FliA_WhiG"/>
    <property type="match status" value="1"/>
</dbReference>
<keyword evidence="3" id="KW-0238">DNA-binding</keyword>
<dbReference type="Gene3D" id="1.20.140.160">
    <property type="match status" value="1"/>
</dbReference>
<dbReference type="InterPro" id="IPR007624">
    <property type="entry name" value="RNA_pol_sigma70_r3"/>
</dbReference>
<organism evidence="8 9">
    <name type="scientific">Pedococcus aerophilus</name>
    <dbReference type="NCBI Taxonomy" id="436356"/>
    <lineage>
        <taxon>Bacteria</taxon>
        <taxon>Bacillati</taxon>
        <taxon>Actinomycetota</taxon>
        <taxon>Actinomycetes</taxon>
        <taxon>Micrococcales</taxon>
        <taxon>Intrasporangiaceae</taxon>
        <taxon>Pedococcus</taxon>
    </lineage>
</organism>
<dbReference type="CDD" id="cd06171">
    <property type="entry name" value="Sigma70_r4"/>
    <property type="match status" value="1"/>
</dbReference>
<feature type="domain" description="RNA polymerase sigma-70 region 3" evidence="5">
    <location>
        <begin position="105"/>
        <end position="154"/>
    </location>
</feature>
<sequence>MTVTGLRQPSSPQVDADSLCRAHLAIVHYEVRSLSVRLPSHVTLDDLTSAGMGALAAAAQSFDPERGVPFGRYAARRIKGALLDELRSLDWASRSLRAKAREREAARDALTTALRREPDERELATHLGVSLDEVREVGRDLHQSVVLRLDALVDAGADAMLPRHSQTPEAVVVERERESYLAAAVESLPERLKVVIRATFFEDRPLKEVADELGVTESRISQIRTEALKMLKDGMNANLDPDQLPSMEDGLVARRRAAYYAEIAGRASHRQRQTMQAAHQGGRIDGRIDRFAAGH</sequence>
<keyword evidence="9" id="KW-1185">Reference proteome</keyword>
<evidence type="ECO:0000259" key="5">
    <source>
        <dbReference type="Pfam" id="PF04539"/>
    </source>
</evidence>
<dbReference type="PRINTS" id="PR00046">
    <property type="entry name" value="SIGMA70FCT"/>
</dbReference>
<name>A0ABN3UML3_9MICO</name>
<dbReference type="Pfam" id="PF04539">
    <property type="entry name" value="Sigma70_r3"/>
    <property type="match status" value="1"/>
</dbReference>